<evidence type="ECO:0000259" key="4">
    <source>
        <dbReference type="PROSITE" id="PS50103"/>
    </source>
</evidence>
<protein>
    <recommendedName>
        <fullName evidence="4">C3H1-type domain-containing protein</fullName>
    </recommendedName>
</protein>
<evidence type="ECO:0000313" key="6">
    <source>
        <dbReference type="Proteomes" id="UP000186817"/>
    </source>
</evidence>
<comment type="caution">
    <text evidence="5">The sequence shown here is derived from an EMBL/GenBank/DDBJ whole genome shotgun (WGS) entry which is preliminary data.</text>
</comment>
<dbReference type="PROSITE" id="PS50103">
    <property type="entry name" value="ZF_C3H1"/>
    <property type="match status" value="1"/>
</dbReference>
<sequence>MTKKLQTNDVGPIQVTTGDNVPLEATATVNWVIEDARLAARMAANTMSDVRSKNQAQQATGEFDISKLRQDVLRQVTASLAAFIGSVSYSAHGHEAMVARNEQEKKREAGVEVDKEGGRRALFDPDRMAASADHANAICERYGVKILSINLISVSPSDRGLLDALSKGAVATVAAEQTETAARGEAQALLLKAKAEAEAARIRAEGDARAEEVRAEGSLKAAKRLEDSEVAIALAKMKTAGGCLKDGKATAAEVAQSFGGELLLLRAEWRGRHSRRNAWHCCSGKCSHLTKVSGGRGGVQRDAQLVIACCCRYLHQSLSMSRLLASKCVDATLGGVFPTSSCDGDIDYDDEAADCWNKWVKYWVDSAGAHGDAAASVSKVKLIFCTGHKGAVLQYRMEIGLNAPAMEYQGVIGLSTILLYRREIGLSTPVMEYQGVIGLFTILLYQRERTVVVVILLVHRRSMVLPSVVVLKVLLVFEGKMLRVTVELRQGAQDEREGRSWGLAGFRSRANSPRDEGDARGSVGGATHAEPNPLEILITGMSQLQQVLLRQKGGETLDLEPKAVSELAKLPEYTPESGATDFQDYLYLAEQQIGSLASGAGEWWQKTLAVAQKAYAEYQSLSPMKRLSVKAVLTEELREEKYKKLERKVASLVLSSLPRGVRDELVAHRVQGLHQILFRLMVVFQPDGAQDRAQLLRQLDVSESSAGPAEAVVSIRRWYRLLQRAADLNIALPDESLQVRSLCNIVKKTSEQNADFKFRVALAKTELQIDSRPSQANVMRFLQHLLAELEQLGAGSRKASSLATPASTATAAGPTSTTTTSLKAVQPTADSPKGKGKAAVVSPGQKKPCQWFGTDNGCRNGKQCTFVHAWTGLNRSERCLLCGSKQHRAKECPTKDNGPSERPPPPPPKATTAAMTASTTTAAAIAPSPAKASTMAPEASTSAPSTATGTNKIDAAKMTEILNETNKMLKAFQAQSGPETAAPQPPADPLAMIQQQLDEVRRLKTITVKDGVVPSASSGVAFSSAVEWYETRLSSTTVGLNVTGSEEEEALLDSGASHAYRAAGQRDGEDNTRTVAVTLATGEERHLRQTRGGTLLGDNTSEAIVPMGQLVSLLGCKVSWTPSRLIVIHPLHGRLRVRLRGQCPVVPISQAMTLIAELEEARIKEFKKTVEDLQTQVKVIRDQGREGWSCDRHLQSLLEDGDRTSMAGFLHTSPVFAALPPEVNAVVEGKEKIVVSERWMGCAPMLWR</sequence>
<evidence type="ECO:0000313" key="5">
    <source>
        <dbReference type="EMBL" id="OLP78735.1"/>
    </source>
</evidence>
<feature type="zinc finger region" description="C3H1-type" evidence="1">
    <location>
        <begin position="843"/>
        <end position="871"/>
    </location>
</feature>
<keyword evidence="2" id="KW-0175">Coiled coil</keyword>
<reference evidence="5 6" key="1">
    <citation type="submission" date="2016-02" db="EMBL/GenBank/DDBJ databases">
        <title>Genome analysis of coral dinoflagellate symbionts highlights evolutionary adaptations to a symbiotic lifestyle.</title>
        <authorList>
            <person name="Aranda M."/>
            <person name="Li Y."/>
            <person name="Liew Y.J."/>
            <person name="Baumgarten S."/>
            <person name="Simakov O."/>
            <person name="Wilson M."/>
            <person name="Piel J."/>
            <person name="Ashoor H."/>
            <person name="Bougouffa S."/>
            <person name="Bajic V.B."/>
            <person name="Ryu T."/>
            <person name="Ravasi T."/>
            <person name="Bayer T."/>
            <person name="Micklem G."/>
            <person name="Kim H."/>
            <person name="Bhak J."/>
            <person name="Lajeunesse T.C."/>
            <person name="Voolstra C.R."/>
        </authorList>
    </citation>
    <scope>NUCLEOTIDE SEQUENCE [LARGE SCALE GENOMIC DNA]</scope>
    <source>
        <strain evidence="5 6">CCMP2467</strain>
    </source>
</reference>
<evidence type="ECO:0000256" key="1">
    <source>
        <dbReference type="PROSITE-ProRule" id="PRU00723"/>
    </source>
</evidence>
<feature type="region of interest" description="Disordered" evidence="3">
    <location>
        <begin position="887"/>
        <end position="950"/>
    </location>
</feature>
<dbReference type="Proteomes" id="UP000186817">
    <property type="component" value="Unassembled WGS sequence"/>
</dbReference>
<feature type="region of interest" description="Disordered" evidence="3">
    <location>
        <begin position="504"/>
        <end position="528"/>
    </location>
</feature>
<keyword evidence="1" id="KW-0479">Metal-binding</keyword>
<gene>
    <name evidence="5" type="ORF">AK812_SmicGene41062</name>
</gene>
<dbReference type="EMBL" id="LSRX01001569">
    <property type="protein sequence ID" value="OLP78735.1"/>
    <property type="molecule type" value="Genomic_DNA"/>
</dbReference>
<keyword evidence="6" id="KW-1185">Reference proteome</keyword>
<dbReference type="Gene3D" id="3.30.479.30">
    <property type="entry name" value="Band 7 domain"/>
    <property type="match status" value="1"/>
</dbReference>
<proteinExistence type="predicted"/>
<feature type="compositionally biased region" description="Low complexity" evidence="3">
    <location>
        <begin position="910"/>
        <end position="950"/>
    </location>
</feature>
<feature type="coiled-coil region" evidence="2">
    <location>
        <begin position="1156"/>
        <end position="1183"/>
    </location>
</feature>
<keyword evidence="1" id="KW-0862">Zinc</keyword>
<feature type="region of interest" description="Disordered" evidence="3">
    <location>
        <begin position="800"/>
        <end position="844"/>
    </location>
</feature>
<feature type="domain" description="C3H1-type" evidence="4">
    <location>
        <begin position="843"/>
        <end position="871"/>
    </location>
</feature>
<accession>A0A1Q9C764</accession>
<feature type="compositionally biased region" description="Low complexity" evidence="3">
    <location>
        <begin position="800"/>
        <end position="824"/>
    </location>
</feature>
<dbReference type="InterPro" id="IPR036013">
    <property type="entry name" value="Band_7/SPFH_dom_sf"/>
</dbReference>
<evidence type="ECO:0000256" key="2">
    <source>
        <dbReference type="SAM" id="Coils"/>
    </source>
</evidence>
<name>A0A1Q9C764_SYMMI</name>
<evidence type="ECO:0000256" key="3">
    <source>
        <dbReference type="SAM" id="MobiDB-lite"/>
    </source>
</evidence>
<keyword evidence="1" id="KW-0863">Zinc-finger</keyword>
<dbReference type="AlphaFoldDB" id="A0A1Q9C764"/>
<organism evidence="5 6">
    <name type="scientific">Symbiodinium microadriaticum</name>
    <name type="common">Dinoflagellate</name>
    <name type="synonym">Zooxanthella microadriatica</name>
    <dbReference type="NCBI Taxonomy" id="2951"/>
    <lineage>
        <taxon>Eukaryota</taxon>
        <taxon>Sar</taxon>
        <taxon>Alveolata</taxon>
        <taxon>Dinophyceae</taxon>
        <taxon>Suessiales</taxon>
        <taxon>Symbiodiniaceae</taxon>
        <taxon>Symbiodinium</taxon>
    </lineage>
</organism>
<dbReference type="GO" id="GO:0008270">
    <property type="term" value="F:zinc ion binding"/>
    <property type="evidence" value="ECO:0007669"/>
    <property type="project" value="UniProtKB-KW"/>
</dbReference>
<dbReference type="OrthoDB" id="3344688at2759"/>
<dbReference type="InterPro" id="IPR000571">
    <property type="entry name" value="Znf_CCCH"/>
</dbReference>